<accession>A0A0V1GCP0</accession>
<reference evidence="1 2" key="1">
    <citation type="submission" date="2015-01" db="EMBL/GenBank/DDBJ databases">
        <title>Evolution of Trichinella species and genotypes.</title>
        <authorList>
            <person name="Korhonen P.K."/>
            <person name="Edoardo P."/>
            <person name="Giuseppe L.R."/>
            <person name="Gasser R.B."/>
        </authorList>
    </citation>
    <scope>NUCLEOTIDE SEQUENCE [LARGE SCALE GENOMIC DNA]</scope>
    <source>
        <strain evidence="1">ISS176</strain>
    </source>
</reference>
<gene>
    <name evidence="1" type="ORF">T4C_5263</name>
</gene>
<evidence type="ECO:0000313" key="2">
    <source>
        <dbReference type="Proteomes" id="UP000054826"/>
    </source>
</evidence>
<dbReference type="Proteomes" id="UP000054826">
    <property type="component" value="Unassembled WGS sequence"/>
</dbReference>
<proteinExistence type="predicted"/>
<name>A0A0V1GCP0_TRIPS</name>
<organism evidence="1 2">
    <name type="scientific">Trichinella pseudospiralis</name>
    <name type="common">Parasitic roundworm</name>
    <dbReference type="NCBI Taxonomy" id="6337"/>
    <lineage>
        <taxon>Eukaryota</taxon>
        <taxon>Metazoa</taxon>
        <taxon>Ecdysozoa</taxon>
        <taxon>Nematoda</taxon>
        <taxon>Enoplea</taxon>
        <taxon>Dorylaimia</taxon>
        <taxon>Trichinellida</taxon>
        <taxon>Trichinellidae</taxon>
        <taxon>Trichinella</taxon>
    </lineage>
</organism>
<dbReference type="EMBL" id="JYDV01003917">
    <property type="protein sequence ID" value="KRY95920.1"/>
    <property type="molecule type" value="Genomic_DNA"/>
</dbReference>
<evidence type="ECO:0000313" key="1">
    <source>
        <dbReference type="EMBL" id="KRY95920.1"/>
    </source>
</evidence>
<dbReference type="AlphaFoldDB" id="A0A0V1GCP0"/>
<comment type="caution">
    <text evidence="1">The sequence shown here is derived from an EMBL/GenBank/DDBJ whole genome shotgun (WGS) entry which is preliminary data.</text>
</comment>
<sequence length="31" mass="3465">MNLTSCSSRSVINRNVLPIALQNPIVISNYF</sequence>
<protein>
    <submittedName>
        <fullName evidence="1">Uncharacterized protein</fullName>
    </submittedName>
</protein>